<dbReference type="SMART" id="SM00184">
    <property type="entry name" value="RING"/>
    <property type="match status" value="1"/>
</dbReference>
<feature type="transmembrane region" description="Helical" evidence="7">
    <location>
        <begin position="179"/>
        <end position="199"/>
    </location>
</feature>
<feature type="transmembrane region" description="Helical" evidence="7">
    <location>
        <begin position="328"/>
        <end position="349"/>
    </location>
</feature>
<feature type="transmembrane region" description="Helical" evidence="7">
    <location>
        <begin position="113"/>
        <end position="131"/>
    </location>
</feature>
<accession>A0ABP1FWZ3</accession>
<dbReference type="PANTHER" id="PTHR13407:SF0">
    <property type="entry name" value="FI05221P"/>
    <property type="match status" value="1"/>
</dbReference>
<evidence type="ECO:0000256" key="7">
    <source>
        <dbReference type="SAM" id="Phobius"/>
    </source>
</evidence>
<feature type="transmembrane region" description="Helical" evidence="7">
    <location>
        <begin position="143"/>
        <end position="167"/>
    </location>
</feature>
<keyword evidence="4 7" id="KW-1133">Transmembrane helix</keyword>
<organism evidence="9 10">
    <name type="scientific">Coccomyxa viridis</name>
    <dbReference type="NCBI Taxonomy" id="1274662"/>
    <lineage>
        <taxon>Eukaryota</taxon>
        <taxon>Viridiplantae</taxon>
        <taxon>Chlorophyta</taxon>
        <taxon>core chlorophytes</taxon>
        <taxon>Trebouxiophyceae</taxon>
        <taxon>Trebouxiophyceae incertae sedis</taxon>
        <taxon>Coccomyxaceae</taxon>
        <taxon>Coccomyxa</taxon>
    </lineage>
</organism>
<evidence type="ECO:0000256" key="2">
    <source>
        <dbReference type="ARBA" id="ARBA00022692"/>
    </source>
</evidence>
<proteinExistence type="predicted"/>
<evidence type="ECO:0000256" key="4">
    <source>
        <dbReference type="ARBA" id="ARBA00022989"/>
    </source>
</evidence>
<dbReference type="Proteomes" id="UP001497392">
    <property type="component" value="Unassembled WGS sequence"/>
</dbReference>
<reference evidence="9 10" key="1">
    <citation type="submission" date="2024-06" db="EMBL/GenBank/DDBJ databases">
        <authorList>
            <person name="Kraege A."/>
            <person name="Thomma B."/>
        </authorList>
    </citation>
    <scope>NUCLEOTIDE SEQUENCE [LARGE SCALE GENOMIC DNA]</scope>
</reference>
<evidence type="ECO:0000256" key="3">
    <source>
        <dbReference type="ARBA" id="ARBA00022723"/>
    </source>
</evidence>
<dbReference type="SUPFAM" id="SSF57850">
    <property type="entry name" value="RING/U-box"/>
    <property type="match status" value="1"/>
</dbReference>
<evidence type="ECO:0000313" key="10">
    <source>
        <dbReference type="Proteomes" id="UP001497392"/>
    </source>
</evidence>
<comment type="caution">
    <text evidence="9">The sequence shown here is derived from an EMBL/GenBank/DDBJ whole genome shotgun (WGS) entry which is preliminary data.</text>
</comment>
<sequence length="392" mass="44061">MVSGVAQDLSVSASAASNASNELEYPDPANFNLNDTHEQLVFMHKYEDAQQHDPSVKYAVVIFYLILLTVIAAQSGLVMWKKRHKRSYELATLMGLWLVPAIISVYFHFWRFVGVWAIFSGVTGYILYTCTLKRIEKTTPRRVYSYFLGVYKVSVAVGLAGYALLILEACGMGPFLRKALEPAAAFMLLWYGLYFGVLGRDCAEVAADRMAATIGMRKRMAVSTRACGICSGELRDFGSVVSASEEVRAGQNGLGSAGQAKLWGAESTVQLECKHCFHDQCIRGWTIVGKKDTCPVCLEKVDLRKIFSGRPWETRNLMWMQMLDSLRYLIVWNPLILICLHFLLHYVGFDKFAKHKGDREALAIMSNATLLHIYEEEEATQQGLNLTYSLRL</sequence>
<feature type="transmembrane region" description="Helical" evidence="7">
    <location>
        <begin position="58"/>
        <end position="78"/>
    </location>
</feature>
<evidence type="ECO:0000313" key="9">
    <source>
        <dbReference type="EMBL" id="CAL5224408.1"/>
    </source>
</evidence>
<evidence type="ECO:0000259" key="8">
    <source>
        <dbReference type="PROSITE" id="PS50089"/>
    </source>
</evidence>
<dbReference type="InterPro" id="IPR013083">
    <property type="entry name" value="Znf_RING/FYVE/PHD"/>
</dbReference>
<keyword evidence="5 7" id="KW-0472">Membrane</keyword>
<comment type="subcellular location">
    <subcellularLocation>
        <location evidence="1">Membrane</location>
        <topology evidence="1">Multi-pass membrane protein</topology>
    </subcellularLocation>
</comment>
<keyword evidence="6" id="KW-0863">Zinc-finger</keyword>
<gene>
    <name evidence="9" type="primary">g7090</name>
    <name evidence="9" type="ORF">VP750_LOCUS6067</name>
</gene>
<keyword evidence="6" id="KW-0862">Zinc</keyword>
<name>A0ABP1FWZ3_9CHLO</name>
<dbReference type="InterPro" id="IPR040176">
    <property type="entry name" value="RNF121/RNF175"/>
</dbReference>
<feature type="domain" description="RING-type" evidence="8">
    <location>
        <begin position="227"/>
        <end position="297"/>
    </location>
</feature>
<keyword evidence="3" id="KW-0479">Metal-binding</keyword>
<keyword evidence="10" id="KW-1185">Reference proteome</keyword>
<dbReference type="EMBL" id="CAXHTA020000010">
    <property type="protein sequence ID" value="CAL5224408.1"/>
    <property type="molecule type" value="Genomic_DNA"/>
</dbReference>
<feature type="transmembrane region" description="Helical" evidence="7">
    <location>
        <begin position="90"/>
        <end position="107"/>
    </location>
</feature>
<dbReference type="PANTHER" id="PTHR13407">
    <property type="entry name" value="RNF121 PROTEIN"/>
    <property type="match status" value="1"/>
</dbReference>
<dbReference type="Gene3D" id="3.30.40.10">
    <property type="entry name" value="Zinc/RING finger domain, C3HC4 (zinc finger)"/>
    <property type="match status" value="1"/>
</dbReference>
<dbReference type="InterPro" id="IPR001841">
    <property type="entry name" value="Znf_RING"/>
</dbReference>
<keyword evidence="2 7" id="KW-0812">Transmembrane</keyword>
<evidence type="ECO:0000256" key="6">
    <source>
        <dbReference type="PROSITE-ProRule" id="PRU00175"/>
    </source>
</evidence>
<evidence type="ECO:0000256" key="5">
    <source>
        <dbReference type="ARBA" id="ARBA00023136"/>
    </source>
</evidence>
<evidence type="ECO:0000256" key="1">
    <source>
        <dbReference type="ARBA" id="ARBA00004141"/>
    </source>
</evidence>
<dbReference type="Pfam" id="PF13639">
    <property type="entry name" value="zf-RING_2"/>
    <property type="match status" value="1"/>
</dbReference>
<protein>
    <submittedName>
        <fullName evidence="9">G7090 protein</fullName>
    </submittedName>
</protein>
<dbReference type="PROSITE" id="PS50089">
    <property type="entry name" value="ZF_RING_2"/>
    <property type="match status" value="1"/>
</dbReference>